<reference evidence="1" key="1">
    <citation type="submission" date="2013-07" db="EMBL/GenBank/DDBJ databases">
        <authorList>
            <person name="Geib S."/>
        </authorList>
    </citation>
    <scope>NUCLEOTIDE SEQUENCE</scope>
</reference>
<dbReference type="AlphaFoldDB" id="W8BPP8"/>
<reference evidence="1" key="2">
    <citation type="journal article" date="2014" name="BMC Genomics">
        <title>A genomic perspective to assessing quality of mass-reared SIT flies used in Mediterranean fruit fly (Ceratitis capitata) eradication in California.</title>
        <authorList>
            <person name="Calla B."/>
            <person name="Hall B."/>
            <person name="Hou S."/>
            <person name="Geib S.M."/>
        </authorList>
    </citation>
    <scope>NUCLEOTIDE SEQUENCE</scope>
</reference>
<protein>
    <submittedName>
        <fullName evidence="1">Uncharacterized protein</fullName>
    </submittedName>
</protein>
<sequence>MNFRMSRSFGVSTAYTTIAESTRAVHSLIGACSKYQVKPGRSPPDPPPAATGSHTFKAGPLSSILTAYCFIQPTQAKVAPALKGDLVLDFKAKIIIVVNAVP</sequence>
<name>W8BPP8_CERCA</name>
<dbReference type="EMBL" id="GAMC01007812">
    <property type="protein sequence ID" value="JAB98743.1"/>
    <property type="molecule type" value="mRNA"/>
</dbReference>
<dbReference type="EMBL" id="GAMC01007811">
    <property type="protein sequence ID" value="JAB98744.1"/>
    <property type="molecule type" value="mRNA"/>
</dbReference>
<proteinExistence type="evidence at transcript level"/>
<accession>W8BPP8</accession>
<evidence type="ECO:0000313" key="1">
    <source>
        <dbReference type="EMBL" id="JAB98743.1"/>
    </source>
</evidence>
<organism evidence="1">
    <name type="scientific">Ceratitis capitata</name>
    <name type="common">Mediterranean fruit fly</name>
    <name type="synonym">Tephritis capitata</name>
    <dbReference type="NCBI Taxonomy" id="7213"/>
    <lineage>
        <taxon>Eukaryota</taxon>
        <taxon>Metazoa</taxon>
        <taxon>Ecdysozoa</taxon>
        <taxon>Arthropoda</taxon>
        <taxon>Hexapoda</taxon>
        <taxon>Insecta</taxon>
        <taxon>Pterygota</taxon>
        <taxon>Neoptera</taxon>
        <taxon>Endopterygota</taxon>
        <taxon>Diptera</taxon>
        <taxon>Brachycera</taxon>
        <taxon>Muscomorpha</taxon>
        <taxon>Tephritoidea</taxon>
        <taxon>Tephritidae</taxon>
        <taxon>Ceratitis</taxon>
        <taxon>Ceratitis</taxon>
    </lineage>
</organism>